<dbReference type="EMBL" id="JBHSEK010000015">
    <property type="protein sequence ID" value="MFC4491647.1"/>
    <property type="molecule type" value="Genomic_DNA"/>
</dbReference>
<sequence>MSTLSQACLWLDAAPPAVPARPPLRQSSSCDVAIIGGGYTGLWTAYYLKRAAPELDVALLEAQRCGDGASGRNGGWLLGGLAQQERHLLSLQGAAREQARRSLFGIVDEVAAVLARERIDCDFAHGGVLYAAARYPEQAAMGRDWLRQLRRAGHGEADFRWLDAAEMAAQLGVSGVGGGIYSPHCAVIDPAKLAWGLARAVAALGVRIHEDSPVRRWSAGKLYLADCELSARVVVPALEGAASQFSALSRCLLPVQSLLLATEPLSTAQWDEIGLARRQAFGDLSRMVTYGQRSADGRLVFGARGGYRLGGRVQWDFDPDAEAFRWRERLLRRLFPALGATAVQYRWGGTLGVARAFTPYVLYDRRAGLAMAGGYGGEGVGAANLMGRTLAQLILERPDPLTAMPWVSTEGGLERVRRWAPEPIPWLGYHLVRSGYALEERLCASGGAPAWSKRGAARLASALEALLA</sequence>
<comment type="caution">
    <text evidence="3">The sequence shown here is derived from an EMBL/GenBank/DDBJ whole genome shotgun (WGS) entry which is preliminary data.</text>
</comment>
<dbReference type="Gene3D" id="3.30.9.10">
    <property type="entry name" value="D-Amino Acid Oxidase, subunit A, domain 2"/>
    <property type="match status" value="1"/>
</dbReference>
<evidence type="ECO:0000256" key="1">
    <source>
        <dbReference type="ARBA" id="ARBA00023002"/>
    </source>
</evidence>
<evidence type="ECO:0000313" key="3">
    <source>
        <dbReference type="EMBL" id="MFC4491647.1"/>
    </source>
</evidence>
<dbReference type="GO" id="GO:0016491">
    <property type="term" value="F:oxidoreductase activity"/>
    <property type="evidence" value="ECO:0007669"/>
    <property type="project" value="UniProtKB-KW"/>
</dbReference>
<name>A0ABV8ZVC1_9NEIS</name>
<keyword evidence="4" id="KW-1185">Reference proteome</keyword>
<feature type="domain" description="FAD dependent oxidoreductase" evidence="2">
    <location>
        <begin position="31"/>
        <end position="393"/>
    </location>
</feature>
<keyword evidence="1 3" id="KW-0560">Oxidoreductase</keyword>
<dbReference type="Pfam" id="PF01266">
    <property type="entry name" value="DAO"/>
    <property type="match status" value="1"/>
</dbReference>
<dbReference type="PANTHER" id="PTHR13847">
    <property type="entry name" value="SARCOSINE DEHYDROGENASE-RELATED"/>
    <property type="match status" value="1"/>
</dbReference>
<protein>
    <submittedName>
        <fullName evidence="3">NAD(P)/FAD-dependent oxidoreductase</fullName>
        <ecNumber evidence="3">1.-.-.-</ecNumber>
    </submittedName>
</protein>
<dbReference type="Gene3D" id="3.50.50.60">
    <property type="entry name" value="FAD/NAD(P)-binding domain"/>
    <property type="match status" value="1"/>
</dbReference>
<dbReference type="PANTHER" id="PTHR13847:SF285">
    <property type="entry name" value="FAD DEPENDENT OXIDOREDUCTASE DOMAIN-CONTAINING PROTEIN"/>
    <property type="match status" value="1"/>
</dbReference>
<dbReference type="RefSeq" id="WP_378124864.1">
    <property type="nucleotide sequence ID" value="NZ_JBHSEK010000015.1"/>
</dbReference>
<evidence type="ECO:0000313" key="4">
    <source>
        <dbReference type="Proteomes" id="UP001595999"/>
    </source>
</evidence>
<reference evidence="4" key="1">
    <citation type="journal article" date="2019" name="Int. J. Syst. Evol. Microbiol.">
        <title>The Global Catalogue of Microorganisms (GCM) 10K type strain sequencing project: providing services to taxonomists for standard genome sequencing and annotation.</title>
        <authorList>
            <consortium name="The Broad Institute Genomics Platform"/>
            <consortium name="The Broad Institute Genome Sequencing Center for Infectious Disease"/>
            <person name="Wu L."/>
            <person name="Ma J."/>
        </authorList>
    </citation>
    <scope>NUCLEOTIDE SEQUENCE [LARGE SCALE GENOMIC DNA]</scope>
    <source>
        <strain evidence="4">CGMCC 4.7608</strain>
    </source>
</reference>
<evidence type="ECO:0000259" key="2">
    <source>
        <dbReference type="Pfam" id="PF01266"/>
    </source>
</evidence>
<organism evidence="3 4">
    <name type="scientific">Chromobacterium aquaticum</name>
    <dbReference type="NCBI Taxonomy" id="467180"/>
    <lineage>
        <taxon>Bacteria</taxon>
        <taxon>Pseudomonadati</taxon>
        <taxon>Pseudomonadota</taxon>
        <taxon>Betaproteobacteria</taxon>
        <taxon>Neisseriales</taxon>
        <taxon>Chromobacteriaceae</taxon>
        <taxon>Chromobacterium</taxon>
    </lineage>
</organism>
<dbReference type="SUPFAM" id="SSF51905">
    <property type="entry name" value="FAD/NAD(P)-binding domain"/>
    <property type="match status" value="1"/>
</dbReference>
<gene>
    <name evidence="3" type="ORF">ACFO0R_18710</name>
</gene>
<dbReference type="EC" id="1.-.-.-" evidence="3"/>
<dbReference type="InterPro" id="IPR036188">
    <property type="entry name" value="FAD/NAD-bd_sf"/>
</dbReference>
<dbReference type="Proteomes" id="UP001595999">
    <property type="component" value="Unassembled WGS sequence"/>
</dbReference>
<proteinExistence type="predicted"/>
<dbReference type="InterPro" id="IPR006076">
    <property type="entry name" value="FAD-dep_OxRdtase"/>
</dbReference>
<accession>A0ABV8ZVC1</accession>